<organism>
    <name type="scientific">Serpula lacrymans var. lacrymans (strain S7.9)</name>
    <name type="common">Dry rot fungus</name>
    <dbReference type="NCBI Taxonomy" id="578457"/>
    <lineage>
        <taxon>Eukaryota</taxon>
        <taxon>Fungi</taxon>
        <taxon>Dikarya</taxon>
        <taxon>Basidiomycota</taxon>
        <taxon>Agaricomycotina</taxon>
        <taxon>Agaricomycetes</taxon>
        <taxon>Agaricomycetidae</taxon>
        <taxon>Boletales</taxon>
        <taxon>Coniophorineae</taxon>
        <taxon>Serpulaceae</taxon>
        <taxon>Serpula</taxon>
    </lineage>
</organism>
<feature type="compositionally biased region" description="Basic and acidic residues" evidence="7">
    <location>
        <begin position="405"/>
        <end position="424"/>
    </location>
</feature>
<dbReference type="SMART" id="SM00490">
    <property type="entry name" value="HELICc"/>
    <property type="match status" value="1"/>
</dbReference>
<evidence type="ECO:0000256" key="4">
    <source>
        <dbReference type="ARBA" id="ARBA00022806"/>
    </source>
</evidence>
<dbReference type="GO" id="GO:0005524">
    <property type="term" value="F:ATP binding"/>
    <property type="evidence" value="ECO:0007669"/>
    <property type="project" value="UniProtKB-KW"/>
</dbReference>
<dbReference type="CDD" id="cd18787">
    <property type="entry name" value="SF2_C_DEAD"/>
    <property type="match status" value="1"/>
</dbReference>
<dbReference type="Gene3D" id="3.40.50.300">
    <property type="entry name" value="P-loop containing nucleotide triphosphate hydrolases"/>
    <property type="match status" value="2"/>
</dbReference>
<keyword evidence="3" id="KW-0378">Hydrolase</keyword>
<dbReference type="InterPro" id="IPR014001">
    <property type="entry name" value="Helicase_ATP-bd"/>
</dbReference>
<accession>F8NU80</accession>
<dbReference type="PROSITE" id="PS51194">
    <property type="entry name" value="HELICASE_CTER"/>
    <property type="match status" value="1"/>
</dbReference>
<dbReference type="Proteomes" id="UP000008064">
    <property type="component" value="Unassembled WGS sequence"/>
</dbReference>
<reference evidence="10" key="1">
    <citation type="submission" date="2011-04" db="EMBL/GenBank/DDBJ databases">
        <title>Evolution of plant cell wall degrading machinery underlies the functional diversity of forest fungi.</title>
        <authorList>
            <consortium name="US DOE Joint Genome Institute (JGI-PGF)"/>
            <person name="Eastwood D.C."/>
            <person name="Floudas D."/>
            <person name="Binder M."/>
            <person name="Majcherczyk A."/>
            <person name="Schneider P."/>
            <person name="Aerts A."/>
            <person name="Asiegbu F.O."/>
            <person name="Baker S.E."/>
            <person name="Barry K."/>
            <person name="Bendiksby M."/>
            <person name="Blumentritt M."/>
            <person name="Coutinho P.M."/>
            <person name="Cullen D."/>
            <person name="Cullen D."/>
            <person name="Gathman A."/>
            <person name="Goodell B."/>
            <person name="Henrissat B."/>
            <person name="Ihrmark K."/>
            <person name="Kauserud H."/>
            <person name="Kohler A."/>
            <person name="LaButti K."/>
            <person name="Lapidus A."/>
            <person name="Lavin J.L."/>
            <person name="Lee Y.-H."/>
            <person name="Lindquist E."/>
            <person name="Lilly W."/>
            <person name="Lucas S."/>
            <person name="Morin E."/>
            <person name="Murat C."/>
            <person name="Oguiza J.A."/>
            <person name="Park J."/>
            <person name="Pisabarro A.G."/>
            <person name="Riley R."/>
            <person name="Rosling A."/>
            <person name="Salamov A."/>
            <person name="Schmidt O."/>
            <person name="Schmutz J."/>
            <person name="Skrede I."/>
            <person name="Stenlid J."/>
            <person name="Wiebenga A."/>
            <person name="Xie X."/>
            <person name="Kues U."/>
            <person name="Hibbett D.S."/>
            <person name="Hoffmeister D."/>
            <person name="Hogberg N."/>
            <person name="Martin F."/>
            <person name="Grigoriev I.V."/>
            <person name="Watkinson S.C."/>
        </authorList>
    </citation>
    <scope>NUCLEOTIDE SEQUENCE</scope>
    <source>
        <strain evidence="10">S7.9</strain>
    </source>
</reference>
<dbReference type="GeneID" id="18809813"/>
<dbReference type="SUPFAM" id="SSF52540">
    <property type="entry name" value="P-loop containing nucleoside triphosphate hydrolases"/>
    <property type="match status" value="1"/>
</dbReference>
<dbReference type="HOGENOM" id="CLU_003041_18_1_1"/>
<dbReference type="RefSeq" id="XP_007317276.1">
    <property type="nucleotide sequence ID" value="XM_007317214.1"/>
</dbReference>
<name>F8NU80_SERL9</name>
<dbReference type="GO" id="GO:0016787">
    <property type="term" value="F:hydrolase activity"/>
    <property type="evidence" value="ECO:0007669"/>
    <property type="project" value="UniProtKB-KW"/>
</dbReference>
<sequence length="521" mass="57719">MEGLLASLREYLPSAARPTPIQALSLKHLFEQRDISKPWRQFLLASETGSGKSIAYLLPMLQDLKQSEAHLSSSVSQGTGSQPQRAINPRALVLAPTHELSRQLSSFAKSLLHNIKLRVLCASRANIPSIRKRSSTASKMSEEFAEMGSGTELDMRRGVKAHPVDVLVSTPAKALEMARGKGWDWEERERKRRLDDEKNAMKEEVTDPQQPLRKFWVDEPEMSLANIEWVVVDEADVLFDPDFQESTRMLLADISAARGYPVNFSPEMPLLTSTAPKNEPAPKPAAVDYPFNFLLTSATIPSSLSSYIETHHPLLTRLASPNLHRLPSTLKTEHANWTGGNRNADIERRIRRVWAEDALASAKAGRAAELSKILVFCNRRSKVEDLSSYLEEKKIKNVALSSTAGDRKRGSNHHLDGFLRKKSESTPSLEAGPAPSGSHNPKETAHVMITTSLLSRGLDFSPSIRHVFIVDEPRNMIDFLHRAGRSGRAGEQGKVVVFGKQKGRGSGRTVDVKKRVGALVA</sequence>
<feature type="domain" description="Helicase ATP-binding" evidence="8">
    <location>
        <begin position="33"/>
        <end position="318"/>
    </location>
</feature>
<keyword evidence="2" id="KW-0547">Nucleotide-binding</keyword>
<keyword evidence="4" id="KW-0347">Helicase</keyword>
<dbReference type="EMBL" id="GL945433">
    <property type="protein sequence ID" value="EGO25154.1"/>
    <property type="molecule type" value="Genomic_DNA"/>
</dbReference>
<gene>
    <name evidence="10" type="ORF">SERLADRAFT_360991</name>
</gene>
<evidence type="ECO:0000256" key="5">
    <source>
        <dbReference type="ARBA" id="ARBA00022840"/>
    </source>
</evidence>
<dbReference type="SMART" id="SM00487">
    <property type="entry name" value="DEXDc"/>
    <property type="match status" value="1"/>
</dbReference>
<dbReference type="GO" id="GO:0003676">
    <property type="term" value="F:nucleic acid binding"/>
    <property type="evidence" value="ECO:0007669"/>
    <property type="project" value="InterPro"/>
</dbReference>
<dbReference type="PROSITE" id="PS51192">
    <property type="entry name" value="HELICASE_ATP_BIND_1"/>
    <property type="match status" value="1"/>
</dbReference>
<feature type="domain" description="Helicase C-terminal" evidence="9">
    <location>
        <begin position="345"/>
        <end position="521"/>
    </location>
</feature>
<evidence type="ECO:0000256" key="3">
    <source>
        <dbReference type="ARBA" id="ARBA00022801"/>
    </source>
</evidence>
<proteinExistence type="predicted"/>
<keyword evidence="5" id="KW-0067">ATP-binding</keyword>
<dbReference type="KEGG" id="sla:SERLADRAFT_360991"/>
<dbReference type="Pfam" id="PF00271">
    <property type="entry name" value="Helicase_C"/>
    <property type="match status" value="1"/>
</dbReference>
<evidence type="ECO:0000256" key="7">
    <source>
        <dbReference type="SAM" id="MobiDB-lite"/>
    </source>
</evidence>
<dbReference type="PANTHER" id="PTHR47960">
    <property type="entry name" value="DEAD-BOX ATP-DEPENDENT RNA HELICASE 50"/>
    <property type="match status" value="1"/>
</dbReference>
<evidence type="ECO:0000259" key="8">
    <source>
        <dbReference type="PROSITE" id="PS51192"/>
    </source>
</evidence>
<evidence type="ECO:0000256" key="1">
    <source>
        <dbReference type="ARBA" id="ARBA00012552"/>
    </source>
</evidence>
<comment type="catalytic activity">
    <reaction evidence="6">
        <text>ATP + H2O = ADP + phosphate + H(+)</text>
        <dbReference type="Rhea" id="RHEA:13065"/>
        <dbReference type="ChEBI" id="CHEBI:15377"/>
        <dbReference type="ChEBI" id="CHEBI:15378"/>
        <dbReference type="ChEBI" id="CHEBI:30616"/>
        <dbReference type="ChEBI" id="CHEBI:43474"/>
        <dbReference type="ChEBI" id="CHEBI:456216"/>
        <dbReference type="EC" id="3.6.4.13"/>
    </reaction>
</comment>
<evidence type="ECO:0000259" key="9">
    <source>
        <dbReference type="PROSITE" id="PS51194"/>
    </source>
</evidence>
<dbReference type="GO" id="GO:0003724">
    <property type="term" value="F:RNA helicase activity"/>
    <property type="evidence" value="ECO:0007669"/>
    <property type="project" value="UniProtKB-EC"/>
</dbReference>
<evidence type="ECO:0000256" key="2">
    <source>
        <dbReference type="ARBA" id="ARBA00022741"/>
    </source>
</evidence>
<dbReference type="InterPro" id="IPR027417">
    <property type="entry name" value="P-loop_NTPase"/>
</dbReference>
<dbReference type="AlphaFoldDB" id="F8NU80"/>
<protein>
    <recommendedName>
        <fullName evidence="1">RNA helicase</fullName>
        <ecNumber evidence="1">3.6.4.13</ecNumber>
    </recommendedName>
</protein>
<dbReference type="EC" id="3.6.4.13" evidence="1"/>
<dbReference type="OrthoDB" id="10256233at2759"/>
<dbReference type="Pfam" id="PF00270">
    <property type="entry name" value="DEAD"/>
    <property type="match status" value="1"/>
</dbReference>
<evidence type="ECO:0000256" key="6">
    <source>
        <dbReference type="ARBA" id="ARBA00047984"/>
    </source>
</evidence>
<evidence type="ECO:0000313" key="10">
    <source>
        <dbReference type="EMBL" id="EGO25154.1"/>
    </source>
</evidence>
<feature type="region of interest" description="Disordered" evidence="7">
    <location>
        <begin position="404"/>
        <end position="442"/>
    </location>
</feature>
<dbReference type="InterPro" id="IPR001650">
    <property type="entry name" value="Helicase_C-like"/>
</dbReference>
<dbReference type="InterPro" id="IPR011545">
    <property type="entry name" value="DEAD/DEAH_box_helicase_dom"/>
</dbReference>